<protein>
    <submittedName>
        <fullName evidence="5">Molybdate ABC transporter substrate-binding protein</fullName>
    </submittedName>
</protein>
<proteinExistence type="inferred from homology"/>
<dbReference type="KEGG" id="echi:FKX85_15125"/>
<gene>
    <name evidence="5" type="primary">modA</name>
    <name evidence="5" type="ORF">FKX85_15125</name>
</gene>
<dbReference type="Gene3D" id="3.40.190.10">
    <property type="entry name" value="Periplasmic binding protein-like II"/>
    <property type="match status" value="2"/>
</dbReference>
<evidence type="ECO:0000256" key="1">
    <source>
        <dbReference type="ARBA" id="ARBA00009175"/>
    </source>
</evidence>
<organism evidence="5 6">
    <name type="scientific">Echinicola soli</name>
    <dbReference type="NCBI Taxonomy" id="2591634"/>
    <lineage>
        <taxon>Bacteria</taxon>
        <taxon>Pseudomonadati</taxon>
        <taxon>Bacteroidota</taxon>
        <taxon>Cytophagia</taxon>
        <taxon>Cytophagales</taxon>
        <taxon>Cyclobacteriaceae</taxon>
        <taxon>Echinicola</taxon>
    </lineage>
</organism>
<dbReference type="CDD" id="cd13539">
    <property type="entry name" value="PBP2_AvModA"/>
    <property type="match status" value="1"/>
</dbReference>
<dbReference type="PIRSF" id="PIRSF004846">
    <property type="entry name" value="ModA"/>
    <property type="match status" value="1"/>
</dbReference>
<keyword evidence="4" id="KW-0500">Molybdenum</keyword>
<dbReference type="RefSeq" id="WP_141615530.1">
    <property type="nucleotide sequence ID" value="NZ_CP041253.1"/>
</dbReference>
<keyword evidence="2 4" id="KW-0479">Metal-binding</keyword>
<dbReference type="NCBIfam" id="TIGR01256">
    <property type="entry name" value="modA"/>
    <property type="match status" value="1"/>
</dbReference>
<dbReference type="Proteomes" id="UP000316614">
    <property type="component" value="Chromosome"/>
</dbReference>
<dbReference type="PANTHER" id="PTHR30632:SF14">
    <property type="entry name" value="TUNGSTATE_MOLYBDATE_CHROMATE-BINDING PROTEIN MODA"/>
    <property type="match status" value="1"/>
</dbReference>
<dbReference type="OrthoDB" id="9785015at2"/>
<dbReference type="Pfam" id="PF13531">
    <property type="entry name" value="SBP_bac_11"/>
    <property type="match status" value="1"/>
</dbReference>
<evidence type="ECO:0000313" key="6">
    <source>
        <dbReference type="Proteomes" id="UP000316614"/>
    </source>
</evidence>
<dbReference type="InterPro" id="IPR044084">
    <property type="entry name" value="AvModA-like_subst-bd"/>
</dbReference>
<dbReference type="GO" id="GO:0015689">
    <property type="term" value="P:molybdate ion transport"/>
    <property type="evidence" value="ECO:0007669"/>
    <property type="project" value="InterPro"/>
</dbReference>
<feature type="binding site" evidence="4">
    <location>
        <position position="165"/>
    </location>
    <ligand>
        <name>molybdate</name>
        <dbReference type="ChEBI" id="CHEBI:36264"/>
    </ligand>
</feature>
<name>A0A514CKF1_9BACT</name>
<dbReference type="AlphaFoldDB" id="A0A514CKF1"/>
<dbReference type="SUPFAM" id="SSF53850">
    <property type="entry name" value="Periplasmic binding protein-like II"/>
    <property type="match status" value="1"/>
</dbReference>
<dbReference type="PANTHER" id="PTHR30632">
    <property type="entry name" value="MOLYBDATE-BINDING PERIPLASMIC PROTEIN"/>
    <property type="match status" value="1"/>
</dbReference>
<evidence type="ECO:0000313" key="5">
    <source>
        <dbReference type="EMBL" id="QDH80296.1"/>
    </source>
</evidence>
<evidence type="ECO:0000256" key="3">
    <source>
        <dbReference type="ARBA" id="ARBA00022729"/>
    </source>
</evidence>
<sequence length="251" mass="27459">MRDVRIVIFLISVLTGCQDKANPKVTIATAANMQFAMEALIEAFEAKSGVECQMVVGSSGKLTAQIKEGAPFDIFVAANIKYPKAVYEAGLAHSAPKGYALGALVLWTLDENLIPSLDMLSDPAIKHIAVANPKTAPYGLAAMETLKTNDLYEALKDKLIFGESISQTNQYILSKAANIGFTSLSVVKSPGMIEKGKWTLLDENHYAPIEQGVVLIDRKESEKPGSILFYEYLFTEEARQILKEFGYQMPS</sequence>
<keyword evidence="6" id="KW-1185">Reference proteome</keyword>
<feature type="binding site" evidence="4">
    <location>
        <position position="59"/>
    </location>
    <ligand>
        <name>molybdate</name>
        <dbReference type="ChEBI" id="CHEBI:36264"/>
    </ligand>
</feature>
<dbReference type="GO" id="GO:0046872">
    <property type="term" value="F:metal ion binding"/>
    <property type="evidence" value="ECO:0007669"/>
    <property type="project" value="UniProtKB-KW"/>
</dbReference>
<dbReference type="GO" id="GO:0030973">
    <property type="term" value="F:molybdate ion binding"/>
    <property type="evidence" value="ECO:0007669"/>
    <property type="project" value="InterPro"/>
</dbReference>
<dbReference type="PROSITE" id="PS51257">
    <property type="entry name" value="PROKAR_LIPOPROTEIN"/>
    <property type="match status" value="1"/>
</dbReference>
<comment type="similarity">
    <text evidence="1">Belongs to the bacterial solute-binding protein ModA family.</text>
</comment>
<reference evidence="5 6" key="1">
    <citation type="submission" date="2019-06" db="EMBL/GenBank/DDBJ databases">
        <title>Echinicola alkalisoli sp. nov. isolated from saline soil.</title>
        <authorList>
            <person name="Sun J.-Q."/>
            <person name="Xu L."/>
        </authorList>
    </citation>
    <scope>NUCLEOTIDE SEQUENCE [LARGE SCALE GENOMIC DNA]</scope>
    <source>
        <strain evidence="5 6">LN3S3</strain>
    </source>
</reference>
<accession>A0A514CKF1</accession>
<keyword evidence="3" id="KW-0732">Signal</keyword>
<dbReference type="InterPro" id="IPR005950">
    <property type="entry name" value="ModA"/>
</dbReference>
<dbReference type="EMBL" id="CP041253">
    <property type="protein sequence ID" value="QDH80296.1"/>
    <property type="molecule type" value="Genomic_DNA"/>
</dbReference>
<evidence type="ECO:0000256" key="4">
    <source>
        <dbReference type="PIRSR" id="PIRSR004846-1"/>
    </source>
</evidence>
<dbReference type="InterPro" id="IPR050682">
    <property type="entry name" value="ModA/WtpA"/>
</dbReference>
<evidence type="ECO:0000256" key="2">
    <source>
        <dbReference type="ARBA" id="ARBA00022723"/>
    </source>
</evidence>